<dbReference type="EMBL" id="JAVREO010000003">
    <property type="protein sequence ID" value="MDT0265998.1"/>
    <property type="molecule type" value="Genomic_DNA"/>
</dbReference>
<dbReference type="InterPro" id="IPR013249">
    <property type="entry name" value="RNA_pol_sigma70_r4_t2"/>
</dbReference>
<dbReference type="InterPro" id="IPR036388">
    <property type="entry name" value="WH-like_DNA-bd_sf"/>
</dbReference>
<dbReference type="InterPro" id="IPR013324">
    <property type="entry name" value="RNA_pol_sigma_r3/r4-like"/>
</dbReference>
<keyword evidence="5" id="KW-0804">Transcription</keyword>
<evidence type="ECO:0000256" key="2">
    <source>
        <dbReference type="ARBA" id="ARBA00023015"/>
    </source>
</evidence>
<dbReference type="InterPro" id="IPR039425">
    <property type="entry name" value="RNA_pol_sigma-70-like"/>
</dbReference>
<keyword evidence="3" id="KW-0731">Sigma factor</keyword>
<evidence type="ECO:0000256" key="1">
    <source>
        <dbReference type="ARBA" id="ARBA00010641"/>
    </source>
</evidence>
<evidence type="ECO:0000313" key="7">
    <source>
        <dbReference type="EMBL" id="MDT0265998.1"/>
    </source>
</evidence>
<name>A0ABU2JLY9_9ACTN</name>
<dbReference type="PANTHER" id="PTHR43133">
    <property type="entry name" value="RNA POLYMERASE ECF-TYPE SIGMA FACTO"/>
    <property type="match status" value="1"/>
</dbReference>
<evidence type="ECO:0000256" key="5">
    <source>
        <dbReference type="ARBA" id="ARBA00023163"/>
    </source>
</evidence>
<evidence type="ECO:0000256" key="4">
    <source>
        <dbReference type="ARBA" id="ARBA00023125"/>
    </source>
</evidence>
<keyword evidence="4" id="KW-0238">DNA-binding</keyword>
<comment type="similarity">
    <text evidence="1">Belongs to the sigma-70 factor family. ECF subfamily.</text>
</comment>
<proteinExistence type="inferred from homology"/>
<accession>A0ABU2JLY9</accession>
<feature type="domain" description="RNA polymerase sigma factor 70 region 4 type 2" evidence="6">
    <location>
        <begin position="130"/>
        <end position="180"/>
    </location>
</feature>
<organism evidence="7 8">
    <name type="scientific">Streptomyces chisholmiae</name>
    <dbReference type="NCBI Taxonomy" id="3075540"/>
    <lineage>
        <taxon>Bacteria</taxon>
        <taxon>Bacillati</taxon>
        <taxon>Actinomycetota</taxon>
        <taxon>Actinomycetes</taxon>
        <taxon>Kitasatosporales</taxon>
        <taxon>Streptomycetaceae</taxon>
        <taxon>Streptomyces</taxon>
    </lineage>
</organism>
<dbReference type="Pfam" id="PF08281">
    <property type="entry name" value="Sigma70_r4_2"/>
    <property type="match status" value="1"/>
</dbReference>
<dbReference type="SUPFAM" id="SSF88659">
    <property type="entry name" value="Sigma3 and sigma4 domains of RNA polymerase sigma factors"/>
    <property type="match status" value="1"/>
</dbReference>
<gene>
    <name evidence="7" type="ORF">RM844_06790</name>
</gene>
<evidence type="ECO:0000313" key="8">
    <source>
        <dbReference type="Proteomes" id="UP001183410"/>
    </source>
</evidence>
<evidence type="ECO:0000259" key="6">
    <source>
        <dbReference type="Pfam" id="PF08281"/>
    </source>
</evidence>
<dbReference type="Proteomes" id="UP001183410">
    <property type="component" value="Unassembled WGS sequence"/>
</dbReference>
<evidence type="ECO:0000256" key="3">
    <source>
        <dbReference type="ARBA" id="ARBA00023082"/>
    </source>
</evidence>
<keyword evidence="8" id="KW-1185">Reference proteome</keyword>
<dbReference type="Gene3D" id="1.10.10.10">
    <property type="entry name" value="Winged helix-like DNA-binding domain superfamily/Winged helix DNA-binding domain"/>
    <property type="match status" value="1"/>
</dbReference>
<reference evidence="8" key="1">
    <citation type="submission" date="2023-07" db="EMBL/GenBank/DDBJ databases">
        <title>30 novel species of actinomycetes from the DSMZ collection.</title>
        <authorList>
            <person name="Nouioui I."/>
        </authorList>
    </citation>
    <scope>NUCLEOTIDE SEQUENCE [LARGE SCALE GENOMIC DNA]</scope>
    <source>
        <strain evidence="8">DSM 44915</strain>
    </source>
</reference>
<protein>
    <submittedName>
        <fullName evidence="7">Sigma-70 family RNA polymerase sigma factor</fullName>
    </submittedName>
</protein>
<comment type="caution">
    <text evidence="7">The sequence shown here is derived from an EMBL/GenBank/DDBJ whole genome shotgun (WGS) entry which is preliminary data.</text>
</comment>
<dbReference type="RefSeq" id="WP_311665905.1">
    <property type="nucleotide sequence ID" value="NZ_JAVREO010000003.1"/>
</dbReference>
<sequence length="196" mass="21900">MSDHTPGISPHARAVHEITSRLPAAFWAFHDRYHRTYKDYAELQLDDRELAGQLVHQVMMDLARSWTRLMREPAPEAAAWAILKITIAEELAHRGQEPALTAVAAFRSASRRVLEAARTRFAALESSLGLYAAIAKLPERQYDVIVLQYVLGLAPAQVANIMGVEPPTVRSHRMVARARLAKELGLSGVVRDDEEE</sequence>
<keyword evidence="2" id="KW-0805">Transcription regulation</keyword>
<dbReference type="PANTHER" id="PTHR43133:SF8">
    <property type="entry name" value="RNA POLYMERASE SIGMA FACTOR HI_1459-RELATED"/>
    <property type="match status" value="1"/>
</dbReference>